<sequence>MNRDLIKKGLRPSNPAGVGYPNGRLNRDLIKKGLRLHLAS</sequence>
<evidence type="ECO:0000313" key="3">
    <source>
        <dbReference type="Proteomes" id="UP001162030"/>
    </source>
</evidence>
<organism evidence="2 3">
    <name type="scientific">Methylocaldum szegediense</name>
    <dbReference type="NCBI Taxonomy" id="73780"/>
    <lineage>
        <taxon>Bacteria</taxon>
        <taxon>Pseudomonadati</taxon>
        <taxon>Pseudomonadota</taxon>
        <taxon>Gammaproteobacteria</taxon>
        <taxon>Methylococcales</taxon>
        <taxon>Methylococcaceae</taxon>
        <taxon>Methylocaldum</taxon>
    </lineage>
</organism>
<name>A0ABM9HYJ1_9GAMM</name>
<evidence type="ECO:0000313" key="2">
    <source>
        <dbReference type="EMBL" id="CAI8771298.1"/>
    </source>
</evidence>
<accession>A0ABM9HYJ1</accession>
<feature type="region of interest" description="Disordered" evidence="1">
    <location>
        <begin position="1"/>
        <end position="24"/>
    </location>
</feature>
<proteinExistence type="predicted"/>
<protein>
    <submittedName>
        <fullName evidence="2">Uncharacterized protein</fullName>
    </submittedName>
</protein>
<gene>
    <name evidence="2" type="ORF">MSZNOR_1036</name>
</gene>
<evidence type="ECO:0000256" key="1">
    <source>
        <dbReference type="SAM" id="MobiDB-lite"/>
    </source>
</evidence>
<keyword evidence="3" id="KW-1185">Reference proteome</keyword>
<dbReference type="EMBL" id="OX458333">
    <property type="protein sequence ID" value="CAI8771298.1"/>
    <property type="molecule type" value="Genomic_DNA"/>
</dbReference>
<dbReference type="Proteomes" id="UP001162030">
    <property type="component" value="Chromosome"/>
</dbReference>
<reference evidence="2 3" key="1">
    <citation type="submission" date="2023-03" db="EMBL/GenBank/DDBJ databases">
        <authorList>
            <person name="Pearce D."/>
        </authorList>
    </citation>
    <scope>NUCLEOTIDE SEQUENCE [LARGE SCALE GENOMIC DNA]</scope>
    <source>
        <strain evidence="2">Msz</strain>
    </source>
</reference>